<feature type="region of interest" description="Disordered" evidence="1">
    <location>
        <begin position="64"/>
        <end position="83"/>
    </location>
</feature>
<keyword evidence="4" id="KW-1185">Reference proteome</keyword>
<evidence type="ECO:0000313" key="3">
    <source>
        <dbReference type="EMBL" id="WOX25938.1"/>
    </source>
</evidence>
<protein>
    <recommendedName>
        <fullName evidence="5">Secreted protein</fullName>
    </recommendedName>
</protein>
<sequence>MIRGHVSAAVVIAAALVGLGAGPAVAGEEHDPGAGARAATVEWPDFLQKSTGADPADMGWIPDCPPAENVSALGEDSCPGHGG</sequence>
<evidence type="ECO:0008006" key="5">
    <source>
        <dbReference type="Google" id="ProtNLM"/>
    </source>
</evidence>
<dbReference type="EMBL" id="CP137573">
    <property type="protein sequence ID" value="WOX25938.1"/>
    <property type="molecule type" value="Genomic_DNA"/>
</dbReference>
<organism evidence="3 4">
    <name type="scientific">Streptomyces solicathayae</name>
    <dbReference type="NCBI Taxonomy" id="3081768"/>
    <lineage>
        <taxon>Bacteria</taxon>
        <taxon>Bacillati</taxon>
        <taxon>Actinomycetota</taxon>
        <taxon>Actinomycetes</taxon>
        <taxon>Kitasatosporales</taxon>
        <taxon>Streptomycetaceae</taxon>
        <taxon>Streptomyces</taxon>
    </lineage>
</organism>
<evidence type="ECO:0000256" key="1">
    <source>
        <dbReference type="SAM" id="MobiDB-lite"/>
    </source>
</evidence>
<keyword evidence="2" id="KW-0732">Signal</keyword>
<dbReference type="Proteomes" id="UP001301731">
    <property type="component" value="Chromosome"/>
</dbReference>
<name>A0ABZ0M2P3_9ACTN</name>
<gene>
    <name evidence="3" type="ORF">R2D22_32980</name>
</gene>
<accession>A0ABZ0M2P3</accession>
<evidence type="ECO:0000313" key="4">
    <source>
        <dbReference type="Proteomes" id="UP001301731"/>
    </source>
</evidence>
<feature type="chain" id="PRO_5046999405" description="Secreted protein" evidence="2">
    <location>
        <begin position="27"/>
        <end position="83"/>
    </location>
</feature>
<feature type="signal peptide" evidence="2">
    <location>
        <begin position="1"/>
        <end position="26"/>
    </location>
</feature>
<proteinExistence type="predicted"/>
<reference evidence="3 4" key="1">
    <citation type="submission" date="2023-10" db="EMBL/GenBank/DDBJ databases">
        <title>The genome sequence of Streptomyces sp. HUAS YS2.</title>
        <authorList>
            <person name="Mo P."/>
        </authorList>
    </citation>
    <scope>NUCLEOTIDE SEQUENCE [LARGE SCALE GENOMIC DNA]</scope>
    <source>
        <strain evidence="3 4">HUAS YS2</strain>
    </source>
</reference>
<evidence type="ECO:0000256" key="2">
    <source>
        <dbReference type="SAM" id="SignalP"/>
    </source>
</evidence>
<dbReference type="RefSeq" id="WP_318108750.1">
    <property type="nucleotide sequence ID" value="NZ_CP137573.1"/>
</dbReference>